<dbReference type="Gene3D" id="3.40.50.10140">
    <property type="entry name" value="Toll/interleukin-1 receptor homology (TIR) domain"/>
    <property type="match status" value="1"/>
</dbReference>
<dbReference type="FunFam" id="3.80.10.10:FF:000306">
    <property type="entry name" value="Toll-like receptor 5"/>
    <property type="match status" value="1"/>
</dbReference>
<keyword evidence="12 20" id="KW-0472">Membrane</keyword>
<evidence type="ECO:0000256" key="18">
    <source>
        <dbReference type="ARBA" id="ARBA00062299"/>
    </source>
</evidence>
<reference evidence="24" key="2">
    <citation type="submission" date="2021-04" db="EMBL/GenBank/DDBJ databases">
        <title>Genome-wide characterization of toll-like receptor gene family in Triplophysa rosa and expression profiles in response to Aeromonas hydrophila infection.</title>
        <authorList>
            <person name="Ni L.-Y."/>
        </authorList>
    </citation>
    <scope>NUCLEOTIDE SEQUENCE</scope>
</reference>
<dbReference type="PROSITE" id="PS50104">
    <property type="entry name" value="TIR"/>
    <property type="match status" value="1"/>
</dbReference>
<dbReference type="SMART" id="SM00364">
    <property type="entry name" value="LRR_BAC"/>
    <property type="match status" value="5"/>
</dbReference>
<dbReference type="GO" id="GO:0045087">
    <property type="term" value="P:innate immune response"/>
    <property type="evidence" value="ECO:0007669"/>
    <property type="project" value="UniProtKB-KW"/>
</dbReference>
<dbReference type="SMART" id="SM00369">
    <property type="entry name" value="LRR_TYP"/>
    <property type="match status" value="12"/>
</dbReference>
<dbReference type="PANTHER" id="PTHR24365:SF525">
    <property type="entry name" value="TOLL-LIKE RECEPTOR 5"/>
    <property type="match status" value="1"/>
</dbReference>
<dbReference type="InterPro" id="IPR017241">
    <property type="entry name" value="Toll-like_receptor"/>
</dbReference>
<comment type="subunit">
    <text evidence="18">Homodimer. Interacts with MYD88 (via TIR domain). Interacts with TICAM1 (via TIR domain). Interacts with UNC93B1; this interaction is essential for proper TLR5 localization to the plasma membrane.</text>
</comment>
<dbReference type="SMART" id="SM00082">
    <property type="entry name" value="LRRCT"/>
    <property type="match status" value="1"/>
</dbReference>
<evidence type="ECO:0000256" key="6">
    <source>
        <dbReference type="ARBA" id="ARBA00022692"/>
    </source>
</evidence>
<keyword evidence="7 21" id="KW-0732">Signal</keyword>
<protein>
    <recommendedName>
        <fullName evidence="19">Toll-like receptor 5</fullName>
    </recommendedName>
</protein>
<dbReference type="InterPro" id="IPR000157">
    <property type="entry name" value="TIR_dom"/>
</dbReference>
<sequence>MDSTFILLLFGSCLNIQLVKCASLCSVSGFIANCIDRGLHQVPDLPAHVIYVDLSINNIRELNESSFSHPDGLQYLRMDHQTPGLVIRNNTFRRLSNLLILKLDYNHALQIEPEAFNGLHHLRTLTLTQCGLDDSVLSGDVLKPLVSLQKLVLCENNIERIRPAPFFINMRSLNILDLSGTKVKSICEEDLLNFQGKQFTHFILSSVKLQEMNQYWSGWDKCGNPLKNMSIATLDLSRNGFEVNTAKRFFDAITGTKIQTLVLSSSSMGSSFGFRNLKNPDRFTFKGLNASSVKMLDLSRSYIFALQFSVFSSLSDLEEITLAQNQINKIDNDAFLGTTSLLKLNLSINYLGAIDSRTFQNLDKLQVLDLSYNHIRVLGYRSFQGLANLLQLNLTANSLESVHEFAILPNLEKLYLGENRITSLYMLPHMAKNLTTLDLEFNKLTDLSDVYTIVQGFPNIEKIFLQGNAFFRCQDARHQTTVVSGKLQLLHLGLSSIEIIWSGGNCLDVFEHLHQLQQLSLSANFLQSLPKNIFKDLTSLTFLDLSFNSLKYLPSGVLPKSLQILNLEYNSIYSVDPHLFGSLTHLSLLQNQFRCDCTLKDFQMWLNESRTILVHPAEDVTCASPEDHYMIPVLSSSIQCEDEEDETNVEKLRRVLFIFCTAFIVLLTAVTIIYIRRRGYVFKIYKRLAAKLVDGKREDPEEDGFLYDVYVCFSSGDIKWVEKALLKRLDSQFSDQNVLHCCFEERDFIPGEDHLTNMRNAIQSSRKTLCVVSERFLKDGWCLETFTLAQKKTEEELNDILLVLVVGNIPPYRLLKYKQIRTKIENRRFLVWPDDSQDLQWFYEQLIHNIRQDTKMKQTDDKADGRETELKLHIDTAV</sequence>
<comment type="similarity">
    <text evidence="2">Belongs to the Toll-like receptor family.</text>
</comment>
<dbReference type="InterPro" id="IPR001611">
    <property type="entry name" value="Leu-rich_rpt"/>
</dbReference>
<dbReference type="SMART" id="SM00365">
    <property type="entry name" value="LRR_SD22"/>
    <property type="match status" value="6"/>
</dbReference>
<keyword evidence="25" id="KW-1185">Reference proteome</keyword>
<evidence type="ECO:0000256" key="9">
    <source>
        <dbReference type="ARBA" id="ARBA00022859"/>
    </source>
</evidence>
<gene>
    <name evidence="23" type="ORF">IRJ41_007696</name>
</gene>
<evidence type="ECO:0000313" key="23">
    <source>
        <dbReference type="EMBL" id="KAI7799627.1"/>
    </source>
</evidence>
<evidence type="ECO:0000256" key="3">
    <source>
        <dbReference type="ARBA" id="ARBA00022553"/>
    </source>
</evidence>
<keyword evidence="11" id="KW-0520">NAD</keyword>
<keyword evidence="3" id="KW-0597">Phosphoprotein</keyword>
<dbReference type="EMBL" id="JAFHDT010000015">
    <property type="protein sequence ID" value="KAI7799627.1"/>
    <property type="molecule type" value="Genomic_DNA"/>
</dbReference>
<keyword evidence="13" id="KW-1015">Disulfide bond</keyword>
<dbReference type="GO" id="GO:0005886">
    <property type="term" value="C:plasma membrane"/>
    <property type="evidence" value="ECO:0007669"/>
    <property type="project" value="TreeGrafter"/>
</dbReference>
<evidence type="ECO:0000256" key="5">
    <source>
        <dbReference type="ARBA" id="ARBA00022614"/>
    </source>
</evidence>
<dbReference type="Proteomes" id="UP001059041">
    <property type="component" value="Linkage Group LG15"/>
</dbReference>
<proteinExistence type="evidence at transcript level"/>
<evidence type="ECO:0000313" key="24">
    <source>
        <dbReference type="EMBL" id="UWV86655.1"/>
    </source>
</evidence>
<dbReference type="InterPro" id="IPR035897">
    <property type="entry name" value="Toll_tir_struct_dom_sf"/>
</dbReference>
<evidence type="ECO:0000256" key="7">
    <source>
        <dbReference type="ARBA" id="ARBA00022729"/>
    </source>
</evidence>
<dbReference type="SMART" id="SM00255">
    <property type="entry name" value="TIR"/>
    <property type="match status" value="1"/>
</dbReference>
<dbReference type="GO" id="GO:0002224">
    <property type="term" value="P:toll-like receptor signaling pathway"/>
    <property type="evidence" value="ECO:0007669"/>
    <property type="project" value="InterPro"/>
</dbReference>
<evidence type="ECO:0000256" key="10">
    <source>
        <dbReference type="ARBA" id="ARBA00022989"/>
    </source>
</evidence>
<organism evidence="24">
    <name type="scientific">Triplophysa rosa</name>
    <name type="common">Cave loach</name>
    <dbReference type="NCBI Taxonomy" id="992332"/>
    <lineage>
        <taxon>Eukaryota</taxon>
        <taxon>Metazoa</taxon>
        <taxon>Chordata</taxon>
        <taxon>Craniata</taxon>
        <taxon>Vertebrata</taxon>
        <taxon>Euteleostomi</taxon>
        <taxon>Actinopterygii</taxon>
        <taxon>Neopterygii</taxon>
        <taxon>Teleostei</taxon>
        <taxon>Ostariophysi</taxon>
        <taxon>Cypriniformes</taxon>
        <taxon>Nemacheilidae</taxon>
        <taxon>Triplophysa</taxon>
    </lineage>
</organism>
<evidence type="ECO:0000256" key="14">
    <source>
        <dbReference type="ARBA" id="ARBA00023170"/>
    </source>
</evidence>
<evidence type="ECO:0000256" key="1">
    <source>
        <dbReference type="ARBA" id="ARBA00004479"/>
    </source>
</evidence>
<keyword evidence="10 20" id="KW-1133">Transmembrane helix</keyword>
<comment type="subcellular location">
    <subcellularLocation>
        <location evidence="1">Membrane</location>
        <topology evidence="1">Single-pass type I membrane protein</topology>
    </subcellularLocation>
</comment>
<feature type="transmembrane region" description="Helical" evidence="20">
    <location>
        <begin position="655"/>
        <end position="675"/>
    </location>
</feature>
<dbReference type="InterPro" id="IPR032675">
    <property type="entry name" value="LRR_dom_sf"/>
</dbReference>
<evidence type="ECO:0000256" key="11">
    <source>
        <dbReference type="ARBA" id="ARBA00023027"/>
    </source>
</evidence>
<evidence type="ECO:0000256" key="8">
    <source>
        <dbReference type="ARBA" id="ARBA00022737"/>
    </source>
</evidence>
<dbReference type="Pfam" id="PF00560">
    <property type="entry name" value="LRR_1"/>
    <property type="match status" value="1"/>
</dbReference>
<evidence type="ECO:0000256" key="20">
    <source>
        <dbReference type="SAM" id="Phobius"/>
    </source>
</evidence>
<evidence type="ECO:0000313" key="25">
    <source>
        <dbReference type="Proteomes" id="UP001059041"/>
    </source>
</evidence>
<evidence type="ECO:0000256" key="2">
    <source>
        <dbReference type="ARBA" id="ARBA00009634"/>
    </source>
</evidence>
<evidence type="ECO:0000259" key="22">
    <source>
        <dbReference type="PROSITE" id="PS50104"/>
    </source>
</evidence>
<keyword evidence="15" id="KW-0325">Glycoprotein</keyword>
<dbReference type="PIRSF" id="PIRSF037595">
    <property type="entry name" value="Toll-like_receptor"/>
    <property type="match status" value="1"/>
</dbReference>
<dbReference type="InterPro" id="IPR000483">
    <property type="entry name" value="Cys-rich_flank_reg_C"/>
</dbReference>
<dbReference type="FunFam" id="3.40.50.10140:FF:000001">
    <property type="entry name" value="Toll-like receptor 2"/>
    <property type="match status" value="1"/>
</dbReference>
<evidence type="ECO:0000256" key="12">
    <source>
        <dbReference type="ARBA" id="ARBA00023136"/>
    </source>
</evidence>
<dbReference type="InterPro" id="IPR025875">
    <property type="entry name" value="Leu-rich_rpt_4"/>
</dbReference>
<reference evidence="23" key="1">
    <citation type="submission" date="2021-02" db="EMBL/GenBank/DDBJ databases">
        <title>Comparative genomics reveals that relaxation of natural selection precedes convergent phenotypic evolution of cavefish.</title>
        <authorList>
            <person name="Peng Z."/>
        </authorList>
    </citation>
    <scope>NUCLEOTIDE SEQUENCE</scope>
    <source>
        <tissue evidence="23">Muscle</tissue>
    </source>
</reference>
<evidence type="ECO:0000256" key="19">
    <source>
        <dbReference type="ARBA" id="ARBA00072833"/>
    </source>
</evidence>
<dbReference type="Pfam" id="PF01582">
    <property type="entry name" value="TIR"/>
    <property type="match status" value="1"/>
</dbReference>
<keyword evidence="9" id="KW-0391">Immunity</keyword>
<dbReference type="EMBL" id="MW927731">
    <property type="protein sequence ID" value="UWV86655.1"/>
    <property type="molecule type" value="mRNA"/>
</dbReference>
<evidence type="ECO:0000256" key="17">
    <source>
        <dbReference type="ARBA" id="ARBA00057507"/>
    </source>
</evidence>
<keyword evidence="16" id="KW-0395">Inflammatory response</keyword>
<dbReference type="GO" id="GO:0004888">
    <property type="term" value="F:transmembrane signaling receptor activity"/>
    <property type="evidence" value="ECO:0007669"/>
    <property type="project" value="InterPro"/>
</dbReference>
<evidence type="ECO:0000256" key="4">
    <source>
        <dbReference type="ARBA" id="ARBA00022588"/>
    </source>
</evidence>
<dbReference type="Gene3D" id="3.80.10.10">
    <property type="entry name" value="Ribonuclease Inhibitor"/>
    <property type="match status" value="3"/>
</dbReference>
<feature type="domain" description="TIR" evidence="22">
    <location>
        <begin position="705"/>
        <end position="850"/>
    </location>
</feature>
<comment type="function">
    <text evidence="17">Pattern recognition receptor (PRR) located on the cell surface that participates in the activation of innate immunity and inflammatory response. Recognizes small molecular motifs named pathogen-associated molecular pattern (PAMPs) expressed by pathogens and microbe-associated molecular patterns (MAMPs) usually expressed by resident microbiota. Upon ligand binding such as bacterial flagellins, recruits intracellular adapter proteins MYD88 and TRIF leading to NF-kappa-B activation, cytokine secretion and induction of the inflammatory response. Plays thereby an important role in the relationship between the intestinal epithelium and enteric microbes and contributes to the gut microbiota composition throughout life.</text>
</comment>
<dbReference type="GO" id="GO:0006954">
    <property type="term" value="P:inflammatory response"/>
    <property type="evidence" value="ECO:0007669"/>
    <property type="project" value="UniProtKB-KW"/>
</dbReference>
<dbReference type="FunFam" id="3.80.10.10:FF:000365">
    <property type="entry name" value="Toll-like receptor 5"/>
    <property type="match status" value="1"/>
</dbReference>
<keyword evidence="8" id="KW-0677">Repeat</keyword>
<feature type="signal peptide" evidence="21">
    <location>
        <begin position="1"/>
        <end position="21"/>
    </location>
</feature>
<keyword evidence="4" id="KW-0399">Innate immunity</keyword>
<name>A0A977J5U7_TRIRA</name>
<keyword evidence="14 24" id="KW-0675">Receptor</keyword>
<dbReference type="Pfam" id="PF13855">
    <property type="entry name" value="LRR_8"/>
    <property type="match status" value="3"/>
</dbReference>
<dbReference type="Pfam" id="PF12799">
    <property type="entry name" value="LRR_4"/>
    <property type="match status" value="1"/>
</dbReference>
<dbReference type="SUPFAM" id="SSF52200">
    <property type="entry name" value="Toll/Interleukin receptor TIR domain"/>
    <property type="match status" value="1"/>
</dbReference>
<keyword evidence="6 20" id="KW-0812">Transmembrane</keyword>
<feature type="chain" id="PRO_5041110836" description="Toll-like receptor 5" evidence="21">
    <location>
        <begin position="22"/>
        <end position="878"/>
    </location>
</feature>
<evidence type="ECO:0000256" key="21">
    <source>
        <dbReference type="SAM" id="SignalP"/>
    </source>
</evidence>
<keyword evidence="5" id="KW-0433">Leucine-rich repeat</keyword>
<evidence type="ECO:0000256" key="16">
    <source>
        <dbReference type="ARBA" id="ARBA00023198"/>
    </source>
</evidence>
<dbReference type="InterPro" id="IPR003591">
    <property type="entry name" value="Leu-rich_rpt_typical-subtyp"/>
</dbReference>
<dbReference type="FunFam" id="3.80.10.10:FF:000592">
    <property type="entry name" value="Toll-like receptor 5"/>
    <property type="match status" value="1"/>
</dbReference>
<dbReference type="PROSITE" id="PS51450">
    <property type="entry name" value="LRR"/>
    <property type="match status" value="4"/>
</dbReference>
<dbReference type="SUPFAM" id="SSF52058">
    <property type="entry name" value="L domain-like"/>
    <property type="match status" value="2"/>
</dbReference>
<evidence type="ECO:0000256" key="13">
    <source>
        <dbReference type="ARBA" id="ARBA00023157"/>
    </source>
</evidence>
<accession>A0A977J5U7</accession>
<evidence type="ECO:0000256" key="15">
    <source>
        <dbReference type="ARBA" id="ARBA00023180"/>
    </source>
</evidence>
<dbReference type="AlphaFoldDB" id="A0A977J5U7"/>
<dbReference type="PANTHER" id="PTHR24365">
    <property type="entry name" value="TOLL-LIKE RECEPTOR"/>
    <property type="match status" value="1"/>
</dbReference>